<dbReference type="Pfam" id="PF08241">
    <property type="entry name" value="Methyltransf_11"/>
    <property type="match status" value="1"/>
</dbReference>
<accession>A0A7R7AC90</accession>
<keyword evidence="2 4" id="KW-0808">Transferase</keyword>
<dbReference type="CDD" id="cd02440">
    <property type="entry name" value="AdoMet_MTases"/>
    <property type="match status" value="1"/>
</dbReference>
<dbReference type="SUPFAM" id="SSF53335">
    <property type="entry name" value="S-adenosyl-L-methionine-dependent methyltransferases"/>
    <property type="match status" value="1"/>
</dbReference>
<name>A0A7R7AC90_9PROT</name>
<dbReference type="Proteomes" id="UP000595708">
    <property type="component" value="Chromosome"/>
</dbReference>
<dbReference type="KEGG" id="parm:PADco_1550"/>
<evidence type="ECO:0000256" key="1">
    <source>
        <dbReference type="ARBA" id="ARBA00022603"/>
    </source>
</evidence>
<feature type="domain" description="Methyltransferase type 11" evidence="3">
    <location>
        <begin position="40"/>
        <end position="156"/>
    </location>
</feature>
<sequence length="283" mass="33470">MYKLFKQLKICSKSLFLRREIALRMHEKLDLIKLKPKNILDAGCGEGFDIFLLKKRFINSNIIGLDKSIQMLKLSKKNIINNSILKKLPYHSFFIKNFLKKFFDIYLVTGNFLKSPFYSNIFNIIWCNLAIFWNPQLKKIFYEWFRLTKNNGLIIFSCFGLSTLKELNSIILKTKLKSNISPLLPLMDMHNLGNILIDIGFIDPIIDIEKITITYTSPEKMLKDIQSLGGNLFKIYNKNFFEKKFYHKMIKKLLIKYLNINKKISLTYEIIFIHAFKPKKIKK</sequence>
<gene>
    <name evidence="4" type="primary">bioC</name>
    <name evidence="4" type="ORF">PADco_1550</name>
</gene>
<proteinExistence type="predicted"/>
<evidence type="ECO:0000256" key="2">
    <source>
        <dbReference type="ARBA" id="ARBA00022679"/>
    </source>
</evidence>
<evidence type="ECO:0000313" key="5">
    <source>
        <dbReference type="Proteomes" id="UP000595708"/>
    </source>
</evidence>
<dbReference type="EMBL" id="AP023215">
    <property type="protein sequence ID" value="BCG49575.1"/>
    <property type="molecule type" value="Genomic_DNA"/>
</dbReference>
<dbReference type="Gene3D" id="3.40.50.150">
    <property type="entry name" value="Vaccinia Virus protein VP39"/>
    <property type="match status" value="1"/>
</dbReference>
<keyword evidence="1 4" id="KW-0489">Methyltransferase</keyword>
<dbReference type="PANTHER" id="PTHR13090">
    <property type="entry name" value="ARGININE-HYDROXYLASE NDUFAF5, MITOCHONDRIAL"/>
    <property type="match status" value="1"/>
</dbReference>
<dbReference type="RefSeq" id="WP_201329913.1">
    <property type="nucleotide sequence ID" value="NZ_AP023215.1"/>
</dbReference>
<dbReference type="GO" id="GO:0008757">
    <property type="term" value="F:S-adenosylmethionine-dependent methyltransferase activity"/>
    <property type="evidence" value="ECO:0007669"/>
    <property type="project" value="InterPro"/>
</dbReference>
<dbReference type="AlphaFoldDB" id="A0A7R7AC90"/>
<keyword evidence="5" id="KW-1185">Reference proteome</keyword>
<dbReference type="InterPro" id="IPR050602">
    <property type="entry name" value="Malonyl-ACP_OMT"/>
</dbReference>
<dbReference type="GO" id="GO:0032259">
    <property type="term" value="P:methylation"/>
    <property type="evidence" value="ECO:0007669"/>
    <property type="project" value="UniProtKB-KW"/>
</dbReference>
<dbReference type="InterPro" id="IPR013216">
    <property type="entry name" value="Methyltransf_11"/>
</dbReference>
<protein>
    <submittedName>
        <fullName evidence="4">Malonyl-[acyl-carrier protein] O-methyltransferase</fullName>
    </submittedName>
</protein>
<dbReference type="PANTHER" id="PTHR13090:SF1">
    <property type="entry name" value="ARGININE-HYDROXYLASE NDUFAF5, MITOCHONDRIAL"/>
    <property type="match status" value="1"/>
</dbReference>
<evidence type="ECO:0000259" key="3">
    <source>
        <dbReference type="Pfam" id="PF08241"/>
    </source>
</evidence>
<organism evidence="4 5">
    <name type="scientific">Candidatus Profftella armatura</name>
    <name type="common">Diaphorina cf. continua</name>
    <dbReference type="NCBI Taxonomy" id="2661583"/>
    <lineage>
        <taxon>Bacteria</taxon>
        <taxon>Pseudomonadati</taxon>
        <taxon>Pseudomonadota</taxon>
        <taxon>Betaproteobacteria</taxon>
        <taxon>Candidatus Profftella</taxon>
    </lineage>
</organism>
<reference evidence="4 5" key="1">
    <citation type="journal article" date="2020" name="Genome Biol. Evol.">
        <title>Comparative Genomics Underlines Multiple Roles of Profftella, an Obligate Symbiont of Psyllids: Providing Toxins, Vitamins, and Carotenoids.</title>
        <authorList>
            <person name="Nakabachi A."/>
            <person name="Piel J."/>
            <person name="Malenovsky I."/>
            <person name="Hirose Y."/>
        </authorList>
    </citation>
    <scope>NUCLEOTIDE SEQUENCE [LARGE SCALE GENOMIC DNA]</scope>
    <source>
        <strain evidence="4 5">Dco</strain>
    </source>
</reference>
<evidence type="ECO:0000313" key="4">
    <source>
        <dbReference type="EMBL" id="BCG49575.1"/>
    </source>
</evidence>
<dbReference type="InterPro" id="IPR029063">
    <property type="entry name" value="SAM-dependent_MTases_sf"/>
</dbReference>